<dbReference type="GO" id="GO:0003677">
    <property type="term" value="F:DNA binding"/>
    <property type="evidence" value="ECO:0007669"/>
    <property type="project" value="UniProtKB-KW"/>
</dbReference>
<dbReference type="SUPFAM" id="SSF101936">
    <property type="entry name" value="DNA-binding pseudobarrel domain"/>
    <property type="match status" value="1"/>
</dbReference>
<dbReference type="PANTHER" id="PTHR31920">
    <property type="entry name" value="B3 DOMAIN-CONTAINING"/>
    <property type="match status" value="1"/>
</dbReference>
<dbReference type="GO" id="GO:0005634">
    <property type="term" value="C:nucleus"/>
    <property type="evidence" value="ECO:0007669"/>
    <property type="project" value="UniProtKB-SubCell"/>
</dbReference>
<evidence type="ECO:0000256" key="3">
    <source>
        <dbReference type="ARBA" id="ARBA00023125"/>
    </source>
</evidence>
<accession>A0AAW1X194</accession>
<keyword evidence="3" id="KW-0238">DNA-binding</keyword>
<name>A0AAW1X194_RUBAR</name>
<evidence type="ECO:0000259" key="6">
    <source>
        <dbReference type="PROSITE" id="PS50863"/>
    </source>
</evidence>
<reference evidence="7 8" key="1">
    <citation type="journal article" date="2023" name="G3 (Bethesda)">
        <title>A chromosome-length genome assembly and annotation of blackberry (Rubus argutus, cv. 'Hillquist').</title>
        <authorList>
            <person name="Bruna T."/>
            <person name="Aryal R."/>
            <person name="Dudchenko O."/>
            <person name="Sargent D.J."/>
            <person name="Mead D."/>
            <person name="Buti M."/>
            <person name="Cavallini A."/>
            <person name="Hytonen T."/>
            <person name="Andres J."/>
            <person name="Pham M."/>
            <person name="Weisz D."/>
            <person name="Mascagni F."/>
            <person name="Usai G."/>
            <person name="Natali L."/>
            <person name="Bassil N."/>
            <person name="Fernandez G.E."/>
            <person name="Lomsadze A."/>
            <person name="Armour M."/>
            <person name="Olukolu B."/>
            <person name="Poorten T."/>
            <person name="Britton C."/>
            <person name="Davik J."/>
            <person name="Ashrafi H."/>
            <person name="Aiden E.L."/>
            <person name="Borodovsky M."/>
            <person name="Worthington M."/>
        </authorList>
    </citation>
    <scope>NUCLEOTIDE SEQUENCE [LARGE SCALE GENOMIC DNA]</scope>
    <source>
        <strain evidence="7">PI 553951</strain>
    </source>
</reference>
<feature type="domain" description="TF-B3" evidence="6">
    <location>
        <begin position="1"/>
        <end position="93"/>
    </location>
</feature>
<keyword evidence="8" id="KW-1185">Reference proteome</keyword>
<dbReference type="CDD" id="cd10017">
    <property type="entry name" value="B3_DNA"/>
    <property type="match status" value="1"/>
</dbReference>
<dbReference type="PROSITE" id="PS50863">
    <property type="entry name" value="B3"/>
    <property type="match status" value="1"/>
</dbReference>
<keyword evidence="2" id="KW-0805">Transcription regulation</keyword>
<evidence type="ECO:0000256" key="2">
    <source>
        <dbReference type="ARBA" id="ARBA00023015"/>
    </source>
</evidence>
<sequence length="112" mass="13018">MLLNDQLLSTCSDVQGIPEDFVCKYGKDLSNPVCFKLPCGSEWEVGLTRYNGEVWFKRGWPDFLKFSSLGYNDMLVFGYEGHSRYQVSIFDRSTIEIEYPIEHSKIEESEEK</sequence>
<dbReference type="SMART" id="SM01019">
    <property type="entry name" value="B3"/>
    <property type="match status" value="1"/>
</dbReference>
<proteinExistence type="predicted"/>
<gene>
    <name evidence="7" type="ORF">M0R45_026786</name>
</gene>
<comment type="caution">
    <text evidence="7">The sequence shown here is derived from an EMBL/GenBank/DDBJ whole genome shotgun (WGS) entry which is preliminary data.</text>
</comment>
<evidence type="ECO:0000256" key="1">
    <source>
        <dbReference type="ARBA" id="ARBA00004123"/>
    </source>
</evidence>
<evidence type="ECO:0000313" key="8">
    <source>
        <dbReference type="Proteomes" id="UP001457282"/>
    </source>
</evidence>
<dbReference type="Pfam" id="PF02362">
    <property type="entry name" value="B3"/>
    <property type="match status" value="1"/>
</dbReference>
<dbReference type="InterPro" id="IPR050655">
    <property type="entry name" value="Plant_B3_domain"/>
</dbReference>
<dbReference type="InterPro" id="IPR015300">
    <property type="entry name" value="DNA-bd_pseudobarrel_sf"/>
</dbReference>
<dbReference type="AlphaFoldDB" id="A0AAW1X194"/>
<dbReference type="Proteomes" id="UP001457282">
    <property type="component" value="Unassembled WGS sequence"/>
</dbReference>
<dbReference type="InterPro" id="IPR003340">
    <property type="entry name" value="B3_DNA-bd"/>
</dbReference>
<protein>
    <recommendedName>
        <fullName evidence="6">TF-B3 domain-containing protein</fullName>
    </recommendedName>
</protein>
<comment type="subcellular location">
    <subcellularLocation>
        <location evidence="1">Nucleus</location>
    </subcellularLocation>
</comment>
<dbReference type="Gene3D" id="2.40.330.10">
    <property type="entry name" value="DNA-binding pseudobarrel domain"/>
    <property type="match status" value="1"/>
</dbReference>
<organism evidence="7 8">
    <name type="scientific">Rubus argutus</name>
    <name type="common">Southern blackberry</name>
    <dbReference type="NCBI Taxonomy" id="59490"/>
    <lineage>
        <taxon>Eukaryota</taxon>
        <taxon>Viridiplantae</taxon>
        <taxon>Streptophyta</taxon>
        <taxon>Embryophyta</taxon>
        <taxon>Tracheophyta</taxon>
        <taxon>Spermatophyta</taxon>
        <taxon>Magnoliopsida</taxon>
        <taxon>eudicotyledons</taxon>
        <taxon>Gunneridae</taxon>
        <taxon>Pentapetalae</taxon>
        <taxon>rosids</taxon>
        <taxon>fabids</taxon>
        <taxon>Rosales</taxon>
        <taxon>Rosaceae</taxon>
        <taxon>Rosoideae</taxon>
        <taxon>Rosoideae incertae sedis</taxon>
        <taxon>Rubus</taxon>
    </lineage>
</organism>
<evidence type="ECO:0000313" key="7">
    <source>
        <dbReference type="EMBL" id="KAK9929698.1"/>
    </source>
</evidence>
<evidence type="ECO:0000256" key="5">
    <source>
        <dbReference type="ARBA" id="ARBA00023242"/>
    </source>
</evidence>
<keyword evidence="5" id="KW-0539">Nucleus</keyword>
<evidence type="ECO:0000256" key="4">
    <source>
        <dbReference type="ARBA" id="ARBA00023163"/>
    </source>
</evidence>
<dbReference type="EMBL" id="JBEDUW010000005">
    <property type="protein sequence ID" value="KAK9929698.1"/>
    <property type="molecule type" value="Genomic_DNA"/>
</dbReference>
<dbReference type="PANTHER" id="PTHR31920:SF108">
    <property type="entry name" value="B3 DOMAIN-CONTAINING TRANSCRIPTION FACTOR VRN1-LIKE"/>
    <property type="match status" value="1"/>
</dbReference>
<keyword evidence="4" id="KW-0804">Transcription</keyword>